<dbReference type="EMBL" id="LN877950">
    <property type="protein sequence ID" value="CUV05730.1"/>
    <property type="molecule type" value="Genomic_DNA"/>
</dbReference>
<reference evidence="2 3" key="3">
    <citation type="submission" date="2017-10" db="EMBL/GenBank/DDBJ databases">
        <title>Consistent, comparative and evidence-based genome annotation and re-annotation for the closely-related species, Cryptosporidium parvum, C. hominis and C. tyzzeri.</title>
        <authorList>
            <person name="Baptista R.P."/>
            <person name="Li Y."/>
            <person name="Sateriale A."/>
            <person name="Striepen B."/>
            <person name="Kissinger J.C."/>
        </authorList>
    </citation>
    <scope>NUCLEOTIDE SEQUENCE [LARGE SCALE GENOMIC DNA]</scope>
    <source>
        <strain evidence="2">30976</strain>
    </source>
</reference>
<name>A0A0S4TF69_CRYHO</name>
<evidence type="ECO:0000313" key="1">
    <source>
        <dbReference type="EMBL" id="CUV05730.1"/>
    </source>
</evidence>
<dbReference type="OrthoDB" id="342824at2759"/>
<dbReference type="Proteomes" id="UP001429100">
    <property type="component" value="Unassembled WGS sequence"/>
</dbReference>
<gene>
    <name evidence="1" type="ORF">CHUDEA4_3210</name>
    <name evidence="2" type="ORF">GY17_00001796</name>
</gene>
<dbReference type="VEuPathDB" id="CryptoDB:GY17_00001796"/>
<reference evidence="2 3" key="1">
    <citation type="submission" date="2014-11" db="EMBL/GenBank/DDBJ databases">
        <title>Comparative genomic analysis of Cryptosporidium hominis reveals occurrence of genetic recombination in virulent subtypes.</title>
        <authorList>
            <person name="Guo Y."/>
            <person name="Tang K."/>
            <person name="Frace M."/>
            <person name="Li N."/>
            <person name="Roellig D.M."/>
            <person name="Sammons S."/>
            <person name="Knipe K."/>
            <person name="Rowe L."/>
            <person name="Feng Y."/>
            <person name="Xiao L."/>
        </authorList>
    </citation>
    <scope>NUCLEOTIDE SEQUENCE [LARGE SCALE GENOMIC DNA]</scope>
    <source>
        <strain evidence="2">30976</strain>
    </source>
</reference>
<reference evidence="1" key="2">
    <citation type="submission" date="2015-08" db="EMBL/GenBank/DDBJ databases">
        <authorList>
            <person name="Babu N.S."/>
            <person name="Beckwith C.J."/>
            <person name="Beseler K.G."/>
            <person name="Brison A."/>
            <person name="Carone J.V."/>
            <person name="Caskin T.P."/>
            <person name="Diamond M."/>
            <person name="Durham M.E."/>
            <person name="Foxe J.M."/>
            <person name="Go M."/>
            <person name="Henderson B.A."/>
            <person name="Jones I.B."/>
            <person name="McGettigan J.A."/>
            <person name="Micheletti S.J."/>
            <person name="Nasrallah M.E."/>
            <person name="Ortiz D."/>
            <person name="Piller C.R."/>
            <person name="Privatt S.R."/>
            <person name="Schneider S.L."/>
            <person name="Sharp S."/>
            <person name="Smith T.C."/>
            <person name="Stanton J.D."/>
            <person name="Ullery H.E."/>
            <person name="Wilson R.J."/>
            <person name="Serrano M.G."/>
            <person name="Buck G."/>
            <person name="Lee V."/>
            <person name="Wang Y."/>
            <person name="Carvalho R."/>
            <person name="Voegtly L."/>
            <person name="Shi R."/>
            <person name="Duckworth R."/>
            <person name="Johnson A."/>
            <person name="Loviza R."/>
            <person name="Walstead R."/>
            <person name="Shah Z."/>
            <person name="Kiflezghi M."/>
            <person name="Wade K."/>
            <person name="Ball S.L."/>
            <person name="Bradley K.W."/>
            <person name="Asai D.J."/>
            <person name="Bowman C.A."/>
            <person name="Russell D.A."/>
            <person name="Pope W.H."/>
            <person name="Jacobs-Sera D."/>
            <person name="Hendrix R.W."/>
            <person name="Hatfull G.F."/>
        </authorList>
    </citation>
    <scope>NUCLEOTIDE SEQUENCE [LARGE SCALE GENOMIC DNA]</scope>
</reference>
<sequence>MNRLVNQITATSIPETIECDLSKKKDGKFFILESKNDISSAKELYKGFRNGLRSNCNIQNHLHFENRLKDLVLRISSDQDFTLNDDQDLDDDVTCLSVQSKEDIMQILEKSRKLNKENIQVIDGVEILLSGQGGRPFAKLDKDFNTQKVETREFEPEQRAQMLRKLDSLLISTLKCTAEVDRLSQINANSNINHYPNSSISRNINEMRSLITELYLNSFKGTHDL</sequence>
<evidence type="ECO:0000313" key="3">
    <source>
        <dbReference type="Proteomes" id="UP001429100"/>
    </source>
</evidence>
<organism evidence="1">
    <name type="scientific">Cryptosporidium hominis</name>
    <dbReference type="NCBI Taxonomy" id="237895"/>
    <lineage>
        <taxon>Eukaryota</taxon>
        <taxon>Sar</taxon>
        <taxon>Alveolata</taxon>
        <taxon>Apicomplexa</taxon>
        <taxon>Conoidasida</taxon>
        <taxon>Coccidia</taxon>
        <taxon>Eucoccidiorida</taxon>
        <taxon>Eimeriorina</taxon>
        <taxon>Cryptosporidiidae</taxon>
        <taxon>Cryptosporidium</taxon>
    </lineage>
</organism>
<dbReference type="VEuPathDB" id="CryptoDB:Chro.40365"/>
<evidence type="ECO:0000313" key="2">
    <source>
        <dbReference type="EMBL" id="PPS96239.1"/>
    </source>
</evidence>
<proteinExistence type="predicted"/>
<dbReference type="AlphaFoldDB" id="A0A0S4TF69"/>
<dbReference type="VEuPathDB" id="CryptoDB:ChTU502y2012_408g0345"/>
<accession>A0A0S4TF69</accession>
<protein>
    <submittedName>
        <fullName evidence="1">Uncharacterized protein</fullName>
    </submittedName>
</protein>
<keyword evidence="3" id="KW-1185">Reference proteome</keyword>
<dbReference type="Proteomes" id="UP000199752">
    <property type="component" value="Chromosome 4"/>
</dbReference>
<dbReference type="EMBL" id="JTAI01000020">
    <property type="protein sequence ID" value="PPS96239.1"/>
    <property type="molecule type" value="Genomic_DNA"/>
</dbReference>
<dbReference type="VEuPathDB" id="CryptoDB:CHUDEA4_3210"/>